<sequence length="181" mass="19924">MKKIIVTLAIGGVLCASCSEKNSKFLIGEGSIGTLTKKTAISELETVFAQDSIVRDSARIKLGANSKKIEIYEKGGAHLLTLTPNTDSIPTIENVRVLDSRYVSDRGISLNSTFEEVQTKYGIKKIVTTLNSIVVFPKSSNLYFTIDKEELPSNLRYTTSNIESVQIPATAKIKYLMIGWE</sequence>
<evidence type="ECO:0008006" key="3">
    <source>
        <dbReference type="Google" id="ProtNLM"/>
    </source>
</evidence>
<reference evidence="1 2" key="1">
    <citation type="submission" date="2022-05" db="EMBL/GenBank/DDBJ databases">
        <authorList>
            <person name="Park J.-S."/>
        </authorList>
    </citation>
    <scope>NUCLEOTIDE SEQUENCE [LARGE SCALE GENOMIC DNA]</scope>
    <source>
        <strain evidence="1 2">2012CJ35-5</strain>
    </source>
</reference>
<evidence type="ECO:0000313" key="1">
    <source>
        <dbReference type="EMBL" id="MCL6272500.1"/>
    </source>
</evidence>
<dbReference type="RefSeq" id="WP_249655688.1">
    <property type="nucleotide sequence ID" value="NZ_JAMFMA010000001.1"/>
</dbReference>
<dbReference type="EMBL" id="JAMFMA010000001">
    <property type="protein sequence ID" value="MCL6272500.1"/>
    <property type="molecule type" value="Genomic_DNA"/>
</dbReference>
<keyword evidence="2" id="KW-1185">Reference proteome</keyword>
<comment type="caution">
    <text evidence="1">The sequence shown here is derived from an EMBL/GenBank/DDBJ whole genome shotgun (WGS) entry which is preliminary data.</text>
</comment>
<evidence type="ECO:0000313" key="2">
    <source>
        <dbReference type="Proteomes" id="UP001203607"/>
    </source>
</evidence>
<dbReference type="Proteomes" id="UP001203607">
    <property type="component" value="Unassembled WGS sequence"/>
</dbReference>
<protein>
    <recommendedName>
        <fullName evidence="3">DUF4292 domain-containing protein</fullName>
    </recommendedName>
</protein>
<proteinExistence type="predicted"/>
<organism evidence="1 2">
    <name type="scientific">Flagellimonas spongiicola</name>
    <dbReference type="NCBI Taxonomy" id="2942208"/>
    <lineage>
        <taxon>Bacteria</taxon>
        <taxon>Pseudomonadati</taxon>
        <taxon>Bacteroidota</taxon>
        <taxon>Flavobacteriia</taxon>
        <taxon>Flavobacteriales</taxon>
        <taxon>Flavobacteriaceae</taxon>
        <taxon>Flagellimonas</taxon>
    </lineage>
</organism>
<accession>A0ABT0PM72</accession>
<gene>
    <name evidence="1" type="ORF">M3P19_00685</name>
</gene>
<name>A0ABT0PM72_9FLAO</name>